<keyword evidence="10" id="KW-1185">Reference proteome</keyword>
<feature type="domain" description="Major facilitator superfamily (MFS) profile" evidence="8">
    <location>
        <begin position="47"/>
        <end position="257"/>
    </location>
</feature>
<protein>
    <submittedName>
        <fullName evidence="9">Multidrug resistance protein stp</fullName>
    </submittedName>
</protein>
<evidence type="ECO:0000256" key="4">
    <source>
        <dbReference type="ARBA" id="ARBA00022989"/>
    </source>
</evidence>
<evidence type="ECO:0000256" key="5">
    <source>
        <dbReference type="ARBA" id="ARBA00023136"/>
    </source>
</evidence>
<evidence type="ECO:0000313" key="10">
    <source>
        <dbReference type="Proteomes" id="UP000204221"/>
    </source>
</evidence>
<dbReference type="KEGG" id="ahg:AHOG_14025"/>
<feature type="compositionally biased region" description="Basic residues" evidence="6">
    <location>
        <begin position="1"/>
        <end position="11"/>
    </location>
</feature>
<evidence type="ECO:0000256" key="6">
    <source>
        <dbReference type="SAM" id="MobiDB-lite"/>
    </source>
</evidence>
<dbReference type="Gene3D" id="1.20.1720.10">
    <property type="entry name" value="Multidrug resistance protein D"/>
    <property type="match status" value="1"/>
</dbReference>
<keyword evidence="3 7" id="KW-0812">Transmembrane</keyword>
<dbReference type="AlphaFoldDB" id="A0A221W3R5"/>
<feature type="compositionally biased region" description="Low complexity" evidence="6">
    <location>
        <begin position="221"/>
        <end position="230"/>
    </location>
</feature>
<proteinExistence type="predicted"/>
<feature type="compositionally biased region" description="Polar residues" evidence="6">
    <location>
        <begin position="231"/>
        <end position="240"/>
    </location>
</feature>
<dbReference type="PANTHER" id="PTHR42718:SF9">
    <property type="entry name" value="MAJOR FACILITATOR SUPERFAMILY MULTIDRUG TRANSPORTER MFSC"/>
    <property type="match status" value="1"/>
</dbReference>
<organism evidence="9 10">
    <name type="scientific">Actinoalloteichus hoggarensis</name>
    <dbReference type="NCBI Taxonomy" id="1470176"/>
    <lineage>
        <taxon>Bacteria</taxon>
        <taxon>Bacillati</taxon>
        <taxon>Actinomycetota</taxon>
        <taxon>Actinomycetes</taxon>
        <taxon>Pseudonocardiales</taxon>
        <taxon>Pseudonocardiaceae</taxon>
        <taxon>Actinoalloteichus</taxon>
    </lineage>
</organism>
<dbReference type="InterPro" id="IPR020846">
    <property type="entry name" value="MFS_dom"/>
</dbReference>
<evidence type="ECO:0000256" key="2">
    <source>
        <dbReference type="ARBA" id="ARBA00022448"/>
    </source>
</evidence>
<dbReference type="PROSITE" id="PS50850">
    <property type="entry name" value="MFS"/>
    <property type="match status" value="1"/>
</dbReference>
<accession>A0A221W3R5</accession>
<dbReference type="PANTHER" id="PTHR42718">
    <property type="entry name" value="MAJOR FACILITATOR SUPERFAMILY MULTIDRUG TRANSPORTER MFSC"/>
    <property type="match status" value="1"/>
</dbReference>
<evidence type="ECO:0000313" key="9">
    <source>
        <dbReference type="EMBL" id="ASO20448.1"/>
    </source>
</evidence>
<feature type="transmembrane region" description="Helical" evidence="7">
    <location>
        <begin position="48"/>
        <end position="70"/>
    </location>
</feature>
<feature type="compositionally biased region" description="Basic and acidic residues" evidence="6">
    <location>
        <begin position="12"/>
        <end position="24"/>
    </location>
</feature>
<gene>
    <name evidence="9" type="primary">stp4</name>
    <name evidence="9" type="ORF">AHOG_14025</name>
</gene>
<reference evidence="9 10" key="1">
    <citation type="submission" date="2017-07" db="EMBL/GenBank/DDBJ databases">
        <title>Complete genome sequence of Actinoalloteichus hoggarensis DSM 45943, type strain of Actinoalloteichus hoggarensis.</title>
        <authorList>
            <person name="Ruckert C."/>
            <person name="Nouioui I."/>
            <person name="Willmese J."/>
            <person name="van Wezel G."/>
            <person name="Klenk H.-P."/>
            <person name="Kalinowski J."/>
            <person name="Zotchev S.B."/>
        </authorList>
    </citation>
    <scope>NUCLEOTIDE SEQUENCE [LARGE SCALE GENOMIC DNA]</scope>
    <source>
        <strain evidence="9 10">DSM 45943</strain>
    </source>
</reference>
<dbReference type="Proteomes" id="UP000204221">
    <property type="component" value="Chromosome"/>
</dbReference>
<dbReference type="Pfam" id="PF07690">
    <property type="entry name" value="MFS_1"/>
    <property type="match status" value="1"/>
</dbReference>
<dbReference type="GO" id="GO:0005886">
    <property type="term" value="C:plasma membrane"/>
    <property type="evidence" value="ECO:0007669"/>
    <property type="project" value="UniProtKB-SubCell"/>
</dbReference>
<dbReference type="EMBL" id="CP022521">
    <property type="protein sequence ID" value="ASO20448.1"/>
    <property type="molecule type" value="Genomic_DNA"/>
</dbReference>
<name>A0A221W3R5_9PSEU</name>
<dbReference type="GO" id="GO:0022857">
    <property type="term" value="F:transmembrane transporter activity"/>
    <property type="evidence" value="ECO:0007669"/>
    <property type="project" value="InterPro"/>
</dbReference>
<dbReference type="SUPFAM" id="SSF103473">
    <property type="entry name" value="MFS general substrate transporter"/>
    <property type="match status" value="1"/>
</dbReference>
<keyword evidence="4 7" id="KW-1133">Transmembrane helix</keyword>
<evidence type="ECO:0000256" key="3">
    <source>
        <dbReference type="ARBA" id="ARBA00022692"/>
    </source>
</evidence>
<feature type="region of interest" description="Disordered" evidence="6">
    <location>
        <begin position="173"/>
        <end position="257"/>
    </location>
</feature>
<dbReference type="InterPro" id="IPR011701">
    <property type="entry name" value="MFS"/>
</dbReference>
<comment type="subcellular location">
    <subcellularLocation>
        <location evidence="1">Cell membrane</location>
        <topology evidence="1">Multi-pass membrane protein</topology>
    </subcellularLocation>
</comment>
<sequence length="257" mass="26789">MHQQTTRRRSDRRGDAHDGAERTEGLPPRRAAEPELDRFRASHALPTLSAVFVGAFVALLAATTVNVALPDIGSAFSVGEETSAWTLSGCFLSFGTILISAGRLDDRHGHRMMSAVALSLCTPAILAGGLSGDPVRLVVLRVVQGLGAGLFFPIIDEGLRMLLDVVVGAPRGRDGSGVGPAMTSGSLGHPVVRTPPGADRTRAAPWRRAASRRPPAEPRARGAAAARRSATSCEGTVTRSPQRDAAFHIPGDPSGGG</sequence>
<evidence type="ECO:0000256" key="1">
    <source>
        <dbReference type="ARBA" id="ARBA00004651"/>
    </source>
</evidence>
<evidence type="ECO:0000259" key="8">
    <source>
        <dbReference type="PROSITE" id="PS50850"/>
    </source>
</evidence>
<feature type="transmembrane region" description="Helical" evidence="7">
    <location>
        <begin position="82"/>
        <end position="101"/>
    </location>
</feature>
<keyword evidence="5 7" id="KW-0472">Membrane</keyword>
<feature type="region of interest" description="Disordered" evidence="6">
    <location>
        <begin position="1"/>
        <end position="31"/>
    </location>
</feature>
<keyword evidence="2" id="KW-0813">Transport</keyword>
<dbReference type="InterPro" id="IPR036259">
    <property type="entry name" value="MFS_trans_sf"/>
</dbReference>
<evidence type="ECO:0000256" key="7">
    <source>
        <dbReference type="SAM" id="Phobius"/>
    </source>
</evidence>